<dbReference type="SMART" id="SM00563">
    <property type="entry name" value="PlsC"/>
    <property type="match status" value="1"/>
</dbReference>
<evidence type="ECO:0000313" key="3">
    <source>
        <dbReference type="Proteomes" id="UP000199643"/>
    </source>
</evidence>
<dbReference type="InterPro" id="IPR002123">
    <property type="entry name" value="Plipid/glycerol_acylTrfase"/>
</dbReference>
<accession>A0A1G7Z2Q5</accession>
<keyword evidence="3" id="KW-1185">Reference proteome</keyword>
<dbReference type="Pfam" id="PF01553">
    <property type="entry name" value="Acyltransferase"/>
    <property type="match status" value="1"/>
</dbReference>
<sequence length="207" mass="24358">MYLPRKNNLIFKFFSWYIQFIIKKDFAAFNYNRLETKSDSSVLILANHFSWWDGFFLFYINKKILKKQFHVLVNAENYTKIGFLKYLGAFAAENKGKDILETLNYAGKLLDNPANLVLVFPQGKLYSNHLKCVGFEKGVMQIINGSQKKINIIFAATFIDFFAKRKPTAYTYLQHWENEEYVSLQLLKSAYNKHYDQSVVKQNQLIE</sequence>
<proteinExistence type="predicted"/>
<dbReference type="STRING" id="405671.SAMN05421827_11528"/>
<dbReference type="GO" id="GO:0016746">
    <property type="term" value="F:acyltransferase activity"/>
    <property type="evidence" value="ECO:0007669"/>
    <property type="project" value="UniProtKB-KW"/>
</dbReference>
<dbReference type="Proteomes" id="UP000199643">
    <property type="component" value="Unassembled WGS sequence"/>
</dbReference>
<reference evidence="3" key="1">
    <citation type="submission" date="2016-10" db="EMBL/GenBank/DDBJ databases">
        <authorList>
            <person name="Varghese N."/>
            <person name="Submissions S."/>
        </authorList>
    </citation>
    <scope>NUCLEOTIDE SEQUENCE [LARGE SCALE GENOMIC DNA]</scope>
    <source>
        <strain evidence="3">DSM 17933</strain>
    </source>
</reference>
<keyword evidence="2" id="KW-0012">Acyltransferase</keyword>
<protein>
    <submittedName>
        <fullName evidence="2">1-acyl-sn-glycerol-3-phosphate acyltransferase</fullName>
    </submittedName>
</protein>
<evidence type="ECO:0000313" key="2">
    <source>
        <dbReference type="EMBL" id="SDH02470.1"/>
    </source>
</evidence>
<feature type="domain" description="Phospholipid/glycerol acyltransferase" evidence="1">
    <location>
        <begin position="42"/>
        <end position="161"/>
    </location>
</feature>
<dbReference type="EMBL" id="FNCH01000015">
    <property type="protein sequence ID" value="SDH02470.1"/>
    <property type="molecule type" value="Genomic_DNA"/>
</dbReference>
<organism evidence="2 3">
    <name type="scientific">Pedobacter terrae</name>
    <dbReference type="NCBI Taxonomy" id="405671"/>
    <lineage>
        <taxon>Bacteria</taxon>
        <taxon>Pseudomonadati</taxon>
        <taxon>Bacteroidota</taxon>
        <taxon>Sphingobacteriia</taxon>
        <taxon>Sphingobacteriales</taxon>
        <taxon>Sphingobacteriaceae</taxon>
        <taxon>Pedobacter</taxon>
    </lineage>
</organism>
<keyword evidence="2" id="KW-0808">Transferase</keyword>
<dbReference type="SUPFAM" id="SSF69593">
    <property type="entry name" value="Glycerol-3-phosphate (1)-acyltransferase"/>
    <property type="match status" value="1"/>
</dbReference>
<dbReference type="OrthoDB" id="152799at2"/>
<name>A0A1G7Z2Q5_9SPHI</name>
<gene>
    <name evidence="2" type="ORF">SAMN05421827_11528</name>
</gene>
<dbReference type="AlphaFoldDB" id="A0A1G7Z2Q5"/>
<evidence type="ECO:0000259" key="1">
    <source>
        <dbReference type="SMART" id="SM00563"/>
    </source>
</evidence>